<proteinExistence type="predicted"/>
<feature type="compositionally biased region" description="Basic and acidic residues" evidence="1">
    <location>
        <begin position="74"/>
        <end position="84"/>
    </location>
</feature>
<keyword evidence="3" id="KW-1185">Reference proteome</keyword>
<feature type="non-terminal residue" evidence="2">
    <location>
        <position position="829"/>
    </location>
</feature>
<feature type="region of interest" description="Disordered" evidence="1">
    <location>
        <begin position="692"/>
        <end position="713"/>
    </location>
</feature>
<evidence type="ECO:0000313" key="3">
    <source>
        <dbReference type="Proteomes" id="UP001159363"/>
    </source>
</evidence>
<accession>A0ABQ9H1V0</accession>
<reference evidence="2 3" key="1">
    <citation type="submission" date="2023-02" db="EMBL/GenBank/DDBJ databases">
        <title>LHISI_Scaffold_Assembly.</title>
        <authorList>
            <person name="Stuart O.P."/>
            <person name="Cleave R."/>
            <person name="Magrath M.J.L."/>
            <person name="Mikheyev A.S."/>
        </authorList>
    </citation>
    <scope>NUCLEOTIDE SEQUENCE [LARGE SCALE GENOMIC DNA]</scope>
    <source>
        <strain evidence="2">Daus_M_001</strain>
        <tissue evidence="2">Leg muscle</tissue>
    </source>
</reference>
<evidence type="ECO:0000256" key="1">
    <source>
        <dbReference type="SAM" id="MobiDB-lite"/>
    </source>
</evidence>
<dbReference type="Proteomes" id="UP001159363">
    <property type="component" value="Chromosome 6"/>
</dbReference>
<feature type="region of interest" description="Disordered" evidence="1">
    <location>
        <begin position="65"/>
        <end position="87"/>
    </location>
</feature>
<gene>
    <name evidence="2" type="ORF">PR048_018858</name>
</gene>
<dbReference type="EMBL" id="JARBHB010000007">
    <property type="protein sequence ID" value="KAJ8878281.1"/>
    <property type="molecule type" value="Genomic_DNA"/>
</dbReference>
<evidence type="ECO:0000313" key="2">
    <source>
        <dbReference type="EMBL" id="KAJ8878281.1"/>
    </source>
</evidence>
<protein>
    <submittedName>
        <fullName evidence="2">Uncharacterized protein</fullName>
    </submittedName>
</protein>
<sequence>MGNSDDRSRSASHLDVVLADTHVSPEAVTYPYMIRMASNALKCPTCLSETNDAASLKRIQLRKGWSNAPSEDAASEKRGCDKGENPTPIKCPITPTCKALTDVQCSVRAVRTSTDEQIIFARESEVLRVAFRRNSDIVDEFISREGMQPHVLAARGRGRLVGRLLTSHKGEPASIPGYSHVGILPHKAADRRVFSGIFHFPPSVHSGAALYPPRFTLIGSQDLAVKSHSHIFTPPWPVRIAIDQFVCNIPVLFSKAIGAVNLTLAGAHVIRNPSTALPWPPSTAAGEHSRNYFPSIVTDIIGRMSLSAAVKMYTCRGSDIFLRFISLSAHFIVYNLQGQNALSRVRNMLDVFGGFSLCIPVSRSISIPVDTPPPGATVVERLDCSPPTNANRVQYPADSLRIFASGNRTGRCRFSAGFLGFSSLPRTFIPLLLHTYLTSLSSTLKASMLRTAQTNMTTTSHLGPTMFADSRAKFDAAVLYFSLSLSLCLTLTHNNNNNLTGSRSVIDCPGPPTPPPHSLTADNHRNCGQTLDRRFYSGFPLVHTVFDTCWRTLTQSSPSTVTADNQCTVDIGISVHKTVESSLQVIELANFSGLYKMTMEQHRDERAGDIPEIVRHDTHLRNPGATWPHLRDRTRFTEGGGEPLATRSTADPITVSTLAGECLARRRLGKTGNTDGHLFNYWRLHSKVAPRKSDGCRQSSRQTRKSDMNLVDTRTSHSFSTTSVINKPFSRRCLLERPARGWALWSHYHVTVMEYTMVYLYLPLREISHTHQGSFVSWQPNRRTRSTGCSDKNKSREMEEHWILLISRKTKSSGRRFLLREATSYNPAP</sequence>
<name>A0ABQ9H1V0_9NEOP</name>
<organism evidence="2 3">
    <name type="scientific">Dryococelus australis</name>
    <dbReference type="NCBI Taxonomy" id="614101"/>
    <lineage>
        <taxon>Eukaryota</taxon>
        <taxon>Metazoa</taxon>
        <taxon>Ecdysozoa</taxon>
        <taxon>Arthropoda</taxon>
        <taxon>Hexapoda</taxon>
        <taxon>Insecta</taxon>
        <taxon>Pterygota</taxon>
        <taxon>Neoptera</taxon>
        <taxon>Polyneoptera</taxon>
        <taxon>Phasmatodea</taxon>
        <taxon>Verophasmatodea</taxon>
        <taxon>Anareolatae</taxon>
        <taxon>Phasmatidae</taxon>
        <taxon>Eurycanthinae</taxon>
        <taxon>Dryococelus</taxon>
    </lineage>
</organism>
<comment type="caution">
    <text evidence="2">The sequence shown here is derived from an EMBL/GenBank/DDBJ whole genome shotgun (WGS) entry which is preliminary data.</text>
</comment>